<accession>A0A1F4XQM9</accession>
<evidence type="ECO:0000313" key="2">
    <source>
        <dbReference type="Proteomes" id="UP000177564"/>
    </source>
</evidence>
<name>A0A1F4XQM9_9BACT</name>
<gene>
    <name evidence="1" type="ORF">A3D68_01795</name>
</gene>
<dbReference type="AlphaFoldDB" id="A0A1F4XQM9"/>
<evidence type="ECO:0000313" key="1">
    <source>
        <dbReference type="EMBL" id="OGC84029.1"/>
    </source>
</evidence>
<protein>
    <submittedName>
        <fullName evidence="1">Uncharacterized protein</fullName>
    </submittedName>
</protein>
<dbReference type="Proteomes" id="UP000177564">
    <property type="component" value="Unassembled WGS sequence"/>
</dbReference>
<organism evidence="1 2">
    <name type="scientific">Candidatus Adlerbacteria bacterium RIFCSPHIGHO2_02_FULL_52_17</name>
    <dbReference type="NCBI Taxonomy" id="1797240"/>
    <lineage>
        <taxon>Bacteria</taxon>
        <taxon>Candidatus Adleribacteriota</taxon>
    </lineage>
</organism>
<comment type="caution">
    <text evidence="1">The sequence shown here is derived from an EMBL/GenBank/DDBJ whole genome shotgun (WGS) entry which is preliminary data.</text>
</comment>
<dbReference type="EMBL" id="MEWU01000003">
    <property type="protein sequence ID" value="OGC84029.1"/>
    <property type="molecule type" value="Genomic_DNA"/>
</dbReference>
<sequence length="68" mass="7466">MGGRLCADHSGTHQSDLDLFAIELTRKVPLHLARLVAVLQPQIMSFCLAVDSQRSALGVHHFPRFGAK</sequence>
<proteinExistence type="predicted"/>
<reference evidence="1 2" key="1">
    <citation type="journal article" date="2016" name="Nat. Commun.">
        <title>Thousands of microbial genomes shed light on interconnected biogeochemical processes in an aquifer system.</title>
        <authorList>
            <person name="Anantharaman K."/>
            <person name="Brown C.T."/>
            <person name="Hug L.A."/>
            <person name="Sharon I."/>
            <person name="Castelle C.J."/>
            <person name="Probst A.J."/>
            <person name="Thomas B.C."/>
            <person name="Singh A."/>
            <person name="Wilkins M.J."/>
            <person name="Karaoz U."/>
            <person name="Brodie E.L."/>
            <person name="Williams K.H."/>
            <person name="Hubbard S.S."/>
            <person name="Banfield J.F."/>
        </authorList>
    </citation>
    <scope>NUCLEOTIDE SEQUENCE [LARGE SCALE GENOMIC DNA]</scope>
</reference>